<evidence type="ECO:0000313" key="2">
    <source>
        <dbReference type="Proteomes" id="UP001066276"/>
    </source>
</evidence>
<evidence type="ECO:0000313" key="1">
    <source>
        <dbReference type="EMBL" id="KAJ1125094.1"/>
    </source>
</evidence>
<accession>A0AAV7PD46</accession>
<reference evidence="1" key="1">
    <citation type="journal article" date="2022" name="bioRxiv">
        <title>Sequencing and chromosome-scale assembly of the giantPleurodeles waltlgenome.</title>
        <authorList>
            <person name="Brown T."/>
            <person name="Elewa A."/>
            <person name="Iarovenko S."/>
            <person name="Subramanian E."/>
            <person name="Araus A.J."/>
            <person name="Petzold A."/>
            <person name="Susuki M."/>
            <person name="Suzuki K.-i.T."/>
            <person name="Hayashi T."/>
            <person name="Toyoda A."/>
            <person name="Oliveira C."/>
            <person name="Osipova E."/>
            <person name="Leigh N.D."/>
            <person name="Simon A."/>
            <person name="Yun M.H."/>
        </authorList>
    </citation>
    <scope>NUCLEOTIDE SEQUENCE</scope>
    <source>
        <strain evidence="1">20211129_DDA</strain>
        <tissue evidence="1">Liver</tissue>
    </source>
</reference>
<dbReference type="EMBL" id="JANPWB010000011">
    <property type="protein sequence ID" value="KAJ1125094.1"/>
    <property type="molecule type" value="Genomic_DNA"/>
</dbReference>
<proteinExistence type="predicted"/>
<gene>
    <name evidence="1" type="ORF">NDU88_003532</name>
</gene>
<dbReference type="Proteomes" id="UP001066276">
    <property type="component" value="Chromosome 7"/>
</dbReference>
<comment type="caution">
    <text evidence="1">The sequence shown here is derived from an EMBL/GenBank/DDBJ whole genome shotgun (WGS) entry which is preliminary data.</text>
</comment>
<name>A0AAV7PD46_PLEWA</name>
<organism evidence="1 2">
    <name type="scientific">Pleurodeles waltl</name>
    <name type="common">Iberian ribbed newt</name>
    <dbReference type="NCBI Taxonomy" id="8319"/>
    <lineage>
        <taxon>Eukaryota</taxon>
        <taxon>Metazoa</taxon>
        <taxon>Chordata</taxon>
        <taxon>Craniata</taxon>
        <taxon>Vertebrata</taxon>
        <taxon>Euteleostomi</taxon>
        <taxon>Amphibia</taxon>
        <taxon>Batrachia</taxon>
        <taxon>Caudata</taxon>
        <taxon>Salamandroidea</taxon>
        <taxon>Salamandridae</taxon>
        <taxon>Pleurodelinae</taxon>
        <taxon>Pleurodeles</taxon>
    </lineage>
</organism>
<keyword evidence="2" id="KW-1185">Reference proteome</keyword>
<sequence>MTTGTKTTPWPAKQLRIPLIIFKNLPTHNDLAELLEEHCTSIFMIKPRQDHAKIMLTTPEDYRSLTSVLMEQKLKYHTFSLTTVKGQHFVIRGLPAHASLAHISRDLSELGLPIQNIMQIILPTDKNKKFPLFIVTMSASQDGKPADLSIVTRLCSCTATTEAPKGKRGPVVLQLPMLGAHTPLLSAIRNQGVYAVEGNIPPNNAPAIEKQNLQYVQTAQETTQQATVAAPTYRKQKRINHKSEFLNHKRKKDFVVAGPTHPTHYSVAAQRKPDILDRVVMKNLSQSMEQETLTALTSDHNPVLITVGDEIEWQQQGSRYSYKKADWYLYKRSLDETLTLDPIHCIKDIDQAVDRFIDAVHTAIKGSIPQQKPQRCSIYTSQVA</sequence>
<protein>
    <submittedName>
        <fullName evidence="1">Uncharacterized protein</fullName>
    </submittedName>
</protein>
<dbReference type="AlphaFoldDB" id="A0AAV7PD46"/>